<feature type="region of interest" description="Disordered" evidence="4">
    <location>
        <begin position="132"/>
        <end position="162"/>
    </location>
</feature>
<dbReference type="InterPro" id="IPR000547">
    <property type="entry name" value="Clathrin_H-chain/VPS_repeat"/>
</dbReference>
<feature type="region of interest" description="Disordered" evidence="4">
    <location>
        <begin position="1"/>
        <end position="48"/>
    </location>
</feature>
<evidence type="ECO:0000259" key="5">
    <source>
        <dbReference type="Pfam" id="PF23411"/>
    </source>
</evidence>
<evidence type="ECO:0000313" key="6">
    <source>
        <dbReference type="EMBL" id="KAL2057765.1"/>
    </source>
</evidence>
<dbReference type="Pfam" id="PF23411">
    <property type="entry name" value="Beta-prop_Vps41"/>
    <property type="match status" value="2"/>
</dbReference>
<gene>
    <name evidence="6" type="ORF">ABVK25_002149</name>
</gene>
<keyword evidence="1" id="KW-0813">Transport</keyword>
<accession>A0ABR4BJA6</accession>
<organism evidence="6 7">
    <name type="scientific">Lepraria finkii</name>
    <dbReference type="NCBI Taxonomy" id="1340010"/>
    <lineage>
        <taxon>Eukaryota</taxon>
        <taxon>Fungi</taxon>
        <taxon>Dikarya</taxon>
        <taxon>Ascomycota</taxon>
        <taxon>Pezizomycotina</taxon>
        <taxon>Lecanoromycetes</taxon>
        <taxon>OSLEUM clade</taxon>
        <taxon>Lecanoromycetidae</taxon>
        <taxon>Lecanorales</taxon>
        <taxon>Lecanorineae</taxon>
        <taxon>Stereocaulaceae</taxon>
        <taxon>Lepraria</taxon>
    </lineage>
</organism>
<feature type="compositionally biased region" description="Acidic residues" evidence="4">
    <location>
        <begin position="1"/>
        <end position="10"/>
    </location>
</feature>
<dbReference type="EMBL" id="JBHFEH010000004">
    <property type="protein sequence ID" value="KAL2057765.1"/>
    <property type="molecule type" value="Genomic_DNA"/>
</dbReference>
<comment type="caution">
    <text evidence="6">The sequence shown here is derived from an EMBL/GenBank/DDBJ whole genome shotgun (WGS) entry which is preliminary data.</text>
</comment>
<protein>
    <recommendedName>
        <fullName evidence="5">Vps41 beta-propeller domain-containing protein</fullName>
    </recommendedName>
</protein>
<evidence type="ECO:0000256" key="4">
    <source>
        <dbReference type="SAM" id="MobiDB-lite"/>
    </source>
</evidence>
<feature type="domain" description="Vps41 beta-propeller" evidence="5">
    <location>
        <begin position="170"/>
        <end position="227"/>
    </location>
</feature>
<proteinExistence type="predicted"/>
<feature type="domain" description="Vps41 beta-propeller" evidence="5">
    <location>
        <begin position="379"/>
        <end position="507"/>
    </location>
</feature>
<evidence type="ECO:0000256" key="3">
    <source>
        <dbReference type="PROSITE-ProRule" id="PRU01006"/>
    </source>
</evidence>
<dbReference type="InterPro" id="IPR011990">
    <property type="entry name" value="TPR-like_helical_dom_sf"/>
</dbReference>
<sequence>MASEAEDVDKEDGLDRKKPASASTGKPGKENGEEDVESEEDEEDEEPRLKYASLTKHLKPVYRNGDATSAFLVAGDKMMIGTHNGNIHVLSVPSLKSIRVYHAHSASISSISISPFPPPLAATKLDAVNRVASEHRASPTPSTPNGSNESSSARTPKQQPVPLTPSNLIYIATSSIDGHVCVSSLTDPKDVQLRNFGRPVQAVALSPEFKTDRSYLSGGLAGSLVLTVGGRSGTSSISATTGGAAVQASGWLSSIGLGTNTGKDQVLHSGEGSISTIKWSLSGKYIVWVNEQGIKIMRSNLHLESGETEFAWKRISHTDHPTRPNWDEMAGIWKAHVDWIDEAGLESDDGYFTTNGSAEKVQDPPDIERLKAVQRSRRVEKLVVGWSNTIWIINVHPGGAGVGKVVGEREIGCAELVTILRIDCNISGISLYTPNLLLVLAYINPEEDLTSNQKSTKRGVHRRQNALQPEMRIIDITTKEEVSVADTLNMSRFESLSATDYHLGVLPAMRISTKAATQRGALEAIGGGIEAIGGGIWDATMYPARLFTSAASVRSGGSPGSSIKASGETSTSNSLPASQIAEMPNPATLAHGMKIFIHSPYDCVIATKPSVSDHFSWLDSHNQYEQAWNLLDRYPEAAYGQSDRASESLSSTPTKAQGSLIDFFADDSSQTTISARGNPHSQAEKEKRRIGEQWVQQLILAGEWTKAGRTCGHVLGTSSSWEHWVWVFAQAGKYEEITPYIPTTQFRPPLPSLVYELMLGHYVSKDPPRFGELLEIWPPELFDAGTIIEAIESKLKTGEVREDSIEDGEPGRDWRILMQGLAKLHLANGQSRKALSCYICLQDADATMNLIATHHLVDAVSDDIPGFILLRVTKTQQKSAPLLELAAQTREPIQLLVSEAHHGTVPPDTIITQLQSRYGIPNPYLFFYFRALWNGDTAASTSSEKPKAATEERLLALEGKTLVSDHADTAVELFAEYDRPLLMIFLKSSQSYTLDFASRICEQRNYIPELVYLLSKEGRTAQALRLIIDSLNDVSQAIAFAKEQNDASLWDDLLDYSMNKPRFIRGLLEEVGTSINP</sequence>
<evidence type="ECO:0000256" key="1">
    <source>
        <dbReference type="ARBA" id="ARBA00022448"/>
    </source>
</evidence>
<reference evidence="6 7" key="1">
    <citation type="submission" date="2024-09" db="EMBL/GenBank/DDBJ databases">
        <title>Rethinking Asexuality: The Enigmatic Case of Functional Sexual Genes in Lepraria (Stereocaulaceae).</title>
        <authorList>
            <person name="Doellman M."/>
            <person name="Sun Y."/>
            <person name="Barcenas-Pena A."/>
            <person name="Lumbsch H.T."/>
            <person name="Grewe F."/>
        </authorList>
    </citation>
    <scope>NUCLEOTIDE SEQUENCE [LARGE SCALE GENOMIC DNA]</scope>
    <source>
        <strain evidence="6 7">Grewe 0041</strain>
    </source>
</reference>
<name>A0ABR4BJA6_9LECA</name>
<feature type="compositionally biased region" description="Polar residues" evidence="4">
    <location>
        <begin position="560"/>
        <end position="577"/>
    </location>
</feature>
<dbReference type="InterPro" id="IPR036322">
    <property type="entry name" value="WD40_repeat_dom_sf"/>
</dbReference>
<feature type="region of interest" description="Disordered" evidence="4">
    <location>
        <begin position="554"/>
        <end position="578"/>
    </location>
</feature>
<feature type="repeat" description="CHCR" evidence="3">
    <location>
        <begin position="911"/>
        <end position="1066"/>
    </location>
</feature>
<dbReference type="Proteomes" id="UP001590951">
    <property type="component" value="Unassembled WGS sequence"/>
</dbReference>
<dbReference type="Pfam" id="PF23556">
    <property type="entry name" value="TPR_Vps41"/>
    <property type="match status" value="1"/>
</dbReference>
<dbReference type="Gene3D" id="1.25.40.10">
    <property type="entry name" value="Tetratricopeptide repeat domain"/>
    <property type="match status" value="1"/>
</dbReference>
<dbReference type="Gene3D" id="2.130.10.10">
    <property type="entry name" value="YVTN repeat-like/Quinoprotein amine dehydrogenase"/>
    <property type="match status" value="1"/>
</dbReference>
<evidence type="ECO:0000313" key="7">
    <source>
        <dbReference type="Proteomes" id="UP001590951"/>
    </source>
</evidence>
<evidence type="ECO:0000256" key="2">
    <source>
        <dbReference type="ARBA" id="ARBA00022927"/>
    </source>
</evidence>
<dbReference type="InterPro" id="IPR015943">
    <property type="entry name" value="WD40/YVTN_repeat-like_dom_sf"/>
</dbReference>
<feature type="compositionally biased region" description="Polar residues" evidence="4">
    <location>
        <begin position="139"/>
        <end position="158"/>
    </location>
</feature>
<dbReference type="InterPro" id="IPR045111">
    <property type="entry name" value="Vps41/Vps8"/>
</dbReference>
<dbReference type="PANTHER" id="PTHR12616">
    <property type="entry name" value="VACUOLAR PROTEIN SORTING VPS41"/>
    <property type="match status" value="1"/>
</dbReference>
<dbReference type="InterPro" id="IPR057780">
    <property type="entry name" value="Beta-prop_Vps41"/>
</dbReference>
<dbReference type="SUPFAM" id="SSF50978">
    <property type="entry name" value="WD40 repeat-like"/>
    <property type="match status" value="1"/>
</dbReference>
<keyword evidence="7" id="KW-1185">Reference proteome</keyword>
<dbReference type="PANTHER" id="PTHR12616:SF1">
    <property type="entry name" value="VACUOLAR PROTEIN SORTING-ASSOCIATED PROTEIN 41 HOMOLOG"/>
    <property type="match status" value="1"/>
</dbReference>
<dbReference type="PROSITE" id="PS50236">
    <property type="entry name" value="CHCR"/>
    <property type="match status" value="1"/>
</dbReference>
<keyword evidence="2" id="KW-0653">Protein transport</keyword>
<feature type="compositionally biased region" description="Acidic residues" evidence="4">
    <location>
        <begin position="32"/>
        <end position="46"/>
    </location>
</feature>
<dbReference type="SMART" id="SM00299">
    <property type="entry name" value="CLH"/>
    <property type="match status" value="1"/>
</dbReference>